<dbReference type="RefSeq" id="WP_189569947.1">
    <property type="nucleotide sequence ID" value="NZ_BMXI01000008.1"/>
</dbReference>
<reference evidence="2" key="2">
    <citation type="submission" date="2020-09" db="EMBL/GenBank/DDBJ databases">
        <authorList>
            <person name="Sun Q."/>
            <person name="Kim S."/>
        </authorList>
    </citation>
    <scope>NUCLEOTIDE SEQUENCE</scope>
    <source>
        <strain evidence="2">KCTC 12988</strain>
    </source>
</reference>
<sequence length="98" mass="10337">MPGISSIGLVFLGAAFGSTGFLTEQQLVLALLFLLLLISICAGVFASILKITDRDGREGIHGKALAFETTVFCLIQCLVTPLVFVTIAFGGCLLFISL</sequence>
<dbReference type="EMBL" id="BMXI01000008">
    <property type="protein sequence ID" value="GHC54674.1"/>
    <property type="molecule type" value="Genomic_DNA"/>
</dbReference>
<dbReference type="AlphaFoldDB" id="A0A918TMD6"/>
<evidence type="ECO:0000313" key="2">
    <source>
        <dbReference type="EMBL" id="GHC54674.1"/>
    </source>
</evidence>
<reference evidence="2" key="1">
    <citation type="journal article" date="2014" name="Int. J. Syst. Evol. Microbiol.">
        <title>Complete genome sequence of Corynebacterium casei LMG S-19264T (=DSM 44701T), isolated from a smear-ripened cheese.</title>
        <authorList>
            <consortium name="US DOE Joint Genome Institute (JGI-PGF)"/>
            <person name="Walter F."/>
            <person name="Albersmeier A."/>
            <person name="Kalinowski J."/>
            <person name="Ruckert C."/>
        </authorList>
    </citation>
    <scope>NUCLEOTIDE SEQUENCE</scope>
    <source>
        <strain evidence="2">KCTC 12988</strain>
    </source>
</reference>
<feature type="transmembrane region" description="Helical" evidence="1">
    <location>
        <begin position="27"/>
        <end position="49"/>
    </location>
</feature>
<keyword evidence="1" id="KW-0812">Transmembrane</keyword>
<comment type="caution">
    <text evidence="2">The sequence shown here is derived from an EMBL/GenBank/DDBJ whole genome shotgun (WGS) entry which is preliminary data.</text>
</comment>
<evidence type="ECO:0000256" key="1">
    <source>
        <dbReference type="SAM" id="Phobius"/>
    </source>
</evidence>
<evidence type="ECO:0000313" key="3">
    <source>
        <dbReference type="Proteomes" id="UP000644507"/>
    </source>
</evidence>
<feature type="transmembrane region" description="Helical" evidence="1">
    <location>
        <begin position="70"/>
        <end position="96"/>
    </location>
</feature>
<protein>
    <submittedName>
        <fullName evidence="2">Uncharacterized protein</fullName>
    </submittedName>
</protein>
<proteinExistence type="predicted"/>
<organism evidence="2 3">
    <name type="scientific">Roseibacillus persicicus</name>
    <dbReference type="NCBI Taxonomy" id="454148"/>
    <lineage>
        <taxon>Bacteria</taxon>
        <taxon>Pseudomonadati</taxon>
        <taxon>Verrucomicrobiota</taxon>
        <taxon>Verrucomicrobiia</taxon>
        <taxon>Verrucomicrobiales</taxon>
        <taxon>Verrucomicrobiaceae</taxon>
        <taxon>Roseibacillus</taxon>
    </lineage>
</organism>
<dbReference type="Proteomes" id="UP000644507">
    <property type="component" value="Unassembled WGS sequence"/>
</dbReference>
<keyword evidence="1" id="KW-0472">Membrane</keyword>
<gene>
    <name evidence="2" type="ORF">GCM10007100_21430</name>
</gene>
<name>A0A918TMD6_9BACT</name>
<accession>A0A918TMD6</accession>
<keyword evidence="3" id="KW-1185">Reference proteome</keyword>
<keyword evidence="1" id="KW-1133">Transmembrane helix</keyword>